<accession>A0A179DH02</accession>
<gene>
    <name evidence="1" type="ORF">A5893_09060</name>
</gene>
<evidence type="ECO:0000313" key="1">
    <source>
        <dbReference type="EMBL" id="OAQ39723.1"/>
    </source>
</evidence>
<evidence type="ECO:0008006" key="3">
    <source>
        <dbReference type="Google" id="ProtNLM"/>
    </source>
</evidence>
<dbReference type="STRING" id="1826909.A5893_09060"/>
<dbReference type="EMBL" id="LWHJ01000027">
    <property type="protein sequence ID" value="OAQ39723.1"/>
    <property type="molecule type" value="Genomic_DNA"/>
</dbReference>
<keyword evidence="2" id="KW-1185">Reference proteome</keyword>
<reference evidence="1 2" key="2">
    <citation type="submission" date="2016-06" db="EMBL/GenBank/DDBJ databases">
        <title>Pedobacter psychrophilus sp. nov., isolated from Antarctic fragmentary rock.</title>
        <authorList>
            <person name="Svec P."/>
        </authorList>
    </citation>
    <scope>NUCLEOTIDE SEQUENCE [LARGE SCALE GENOMIC DNA]</scope>
    <source>
        <strain evidence="1 2">CCM 8644</strain>
    </source>
</reference>
<protein>
    <recommendedName>
        <fullName evidence="3">Penicillin-binding protein</fullName>
    </recommendedName>
</protein>
<dbReference type="AlphaFoldDB" id="A0A179DH02"/>
<reference evidence="1 2" key="1">
    <citation type="submission" date="2016-04" db="EMBL/GenBank/DDBJ databases">
        <authorList>
            <person name="Evans L.H."/>
            <person name="Alamgir A."/>
            <person name="Owens N."/>
            <person name="Weber N.D."/>
            <person name="Virtaneva K."/>
            <person name="Barbian K."/>
            <person name="Babar A."/>
            <person name="Rosenke K."/>
        </authorList>
    </citation>
    <scope>NUCLEOTIDE SEQUENCE [LARGE SCALE GENOMIC DNA]</scope>
    <source>
        <strain evidence="1 2">CCM 8644</strain>
    </source>
</reference>
<dbReference type="NCBIfam" id="NF033709">
    <property type="entry name" value="PorV_fam"/>
    <property type="match status" value="1"/>
</dbReference>
<dbReference type="RefSeq" id="WP_068822340.1">
    <property type="nucleotide sequence ID" value="NZ_LWHJ01000027.1"/>
</dbReference>
<name>A0A179DH02_9SPHI</name>
<proteinExistence type="predicted"/>
<evidence type="ECO:0000313" key="2">
    <source>
        <dbReference type="Proteomes" id="UP000078459"/>
    </source>
</evidence>
<dbReference type="NCBIfam" id="NF033711">
    <property type="entry name" value="T9SS_PorQ"/>
    <property type="match status" value="1"/>
</dbReference>
<dbReference type="OrthoDB" id="9809953at2"/>
<comment type="caution">
    <text evidence="1">The sequence shown here is derived from an EMBL/GenBank/DDBJ whole genome shotgun (WGS) entry which is preliminary data.</text>
</comment>
<organism evidence="1 2">
    <name type="scientific">Pedobacter psychrophilus</name>
    <dbReference type="NCBI Taxonomy" id="1826909"/>
    <lineage>
        <taxon>Bacteria</taxon>
        <taxon>Pseudomonadati</taxon>
        <taxon>Bacteroidota</taxon>
        <taxon>Sphingobacteriia</taxon>
        <taxon>Sphingobacteriales</taxon>
        <taxon>Sphingobacteriaceae</taxon>
        <taxon>Pedobacter</taxon>
    </lineage>
</organism>
<sequence length="346" mass="38140">MLKNIILVILTFFLVDVATAQTGGSGVFRFLNLPNSAKVAALGGAFPLANELEFTETFKNPSLISKEHIGTIALNYSNYISDINFGSLQYGLKIKDEALSLGLMYINYGNFEEANATGELTGNTFNAADYLLNIGFGRNYKNKVFYGANAKVIYGNYESYNSIALAADIAISYVDTAKNITTGLIFKNIGYQLKPFNDVKENLPFEISIALSKKLRYAPFRFHLTYDNLQNFNLTYQTNNASQEIDLITGQPIINKSSFADKFSRHIILGTELLLSQSFNLQAAYNFQKSKELGIVGTGGLAGLSFGLSLKLKKFSFAYAHSSLNAAGSNNYFSLLLNPSIFKNKN</sequence>
<dbReference type="Proteomes" id="UP000078459">
    <property type="component" value="Unassembled WGS sequence"/>
</dbReference>